<comment type="caution">
    <text evidence="17">The sequence shown here is derived from an EMBL/GenBank/DDBJ whole genome shotgun (WGS) entry which is preliminary data.</text>
</comment>
<keyword evidence="15" id="KW-0443">Lipid metabolism</keyword>
<dbReference type="EMBL" id="MNAN01000027">
    <property type="protein sequence ID" value="OHU96328.1"/>
    <property type="molecule type" value="Genomic_DNA"/>
</dbReference>
<keyword evidence="13 15" id="KW-0012">Acyltransferase</keyword>
<dbReference type="InterPro" id="IPR022284">
    <property type="entry name" value="GPAT/DHAPAT"/>
</dbReference>
<dbReference type="RefSeq" id="WP_070991186.1">
    <property type="nucleotide sequence ID" value="NZ_CBCSHD010000003.1"/>
</dbReference>
<dbReference type="PANTHER" id="PTHR12563:SF17">
    <property type="entry name" value="DIHYDROXYACETONE PHOSPHATE ACYLTRANSFERASE"/>
    <property type="match status" value="1"/>
</dbReference>
<dbReference type="STRING" id="327939.BIW53_07235"/>
<comment type="pathway">
    <text evidence="2 15">Phospholipid metabolism; CDP-diacylglycerol biosynthesis; CDP-diacylglycerol from sn-glycerol 3-phosphate: step 1/3.</text>
</comment>
<gene>
    <name evidence="15" type="primary">plsB</name>
    <name evidence="17" type="ORF">BIW53_07235</name>
</gene>
<comment type="similarity">
    <text evidence="4 15">Belongs to the GPAT/DAPAT family.</text>
</comment>
<feature type="domain" description="Phospholipid/glycerol acyltransferase" evidence="16">
    <location>
        <begin position="303"/>
        <end position="430"/>
    </location>
</feature>
<dbReference type="HAMAP" id="MF_00393">
    <property type="entry name" value="Glyc3P_acyltrans"/>
    <property type="match status" value="1"/>
</dbReference>
<dbReference type="InterPro" id="IPR002123">
    <property type="entry name" value="Plipid/glycerol_acylTrfase"/>
</dbReference>
<evidence type="ECO:0000256" key="4">
    <source>
        <dbReference type="ARBA" id="ARBA00007937"/>
    </source>
</evidence>
<keyword evidence="12 15" id="KW-1208">Phospholipid metabolism</keyword>
<dbReference type="PANTHER" id="PTHR12563">
    <property type="entry name" value="GLYCEROL-3-PHOSPHATE ACYLTRANSFERASE"/>
    <property type="match status" value="1"/>
</dbReference>
<comment type="domain">
    <text evidence="15">The HXXXXD motif is essential for acyltransferase activity and may constitute the binding site for the phosphate moiety of the glycerol-3-phosphate.</text>
</comment>
<evidence type="ECO:0000256" key="12">
    <source>
        <dbReference type="ARBA" id="ARBA00023264"/>
    </source>
</evidence>
<comment type="pathway">
    <text evidence="3">Lipid metabolism.</text>
</comment>
<evidence type="ECO:0000256" key="2">
    <source>
        <dbReference type="ARBA" id="ARBA00004765"/>
    </source>
</evidence>
<dbReference type="SMART" id="SM00563">
    <property type="entry name" value="PlsC"/>
    <property type="match status" value="1"/>
</dbReference>
<dbReference type="Proteomes" id="UP000180253">
    <property type="component" value="Unassembled WGS sequence"/>
</dbReference>
<dbReference type="NCBIfam" id="NF003441">
    <property type="entry name" value="PRK04974.1"/>
    <property type="match status" value="1"/>
</dbReference>
<dbReference type="EC" id="2.3.1.15" evidence="5 15"/>
<accession>A0A1S1N9I9</accession>
<reference evidence="17 18" key="1">
    <citation type="submission" date="2016-10" db="EMBL/GenBank/DDBJ databases">
        <title>Pseudoalteromonas amylolytica sp. nov., isolated from the surface seawater.</title>
        <authorList>
            <person name="Wu Y.-H."/>
            <person name="Cheng H."/>
            <person name="Jin X.-B."/>
            <person name="Wang C.-S."/>
            <person name="Xu X.-W."/>
        </authorList>
    </citation>
    <scope>NUCLEOTIDE SEQUENCE [LARGE SCALE GENOMIC DNA]</scope>
    <source>
        <strain evidence="17 18">JCM 12483</strain>
    </source>
</reference>
<keyword evidence="18" id="KW-1185">Reference proteome</keyword>
<proteinExistence type="inferred from homology"/>
<evidence type="ECO:0000256" key="3">
    <source>
        <dbReference type="ARBA" id="ARBA00005189"/>
    </source>
</evidence>
<evidence type="ECO:0000313" key="17">
    <source>
        <dbReference type="EMBL" id="OHU96328.1"/>
    </source>
</evidence>
<protein>
    <recommendedName>
        <fullName evidence="6 15">Glycerol-3-phosphate acyltransferase</fullName>
        <shortName evidence="15">GPAT</shortName>
        <ecNumber evidence="5 15">2.3.1.15</ecNumber>
    </recommendedName>
</protein>
<comment type="catalytic activity">
    <reaction evidence="14 15">
        <text>sn-glycerol 3-phosphate + an acyl-CoA = a 1-acyl-sn-glycero-3-phosphate + CoA</text>
        <dbReference type="Rhea" id="RHEA:15325"/>
        <dbReference type="ChEBI" id="CHEBI:57287"/>
        <dbReference type="ChEBI" id="CHEBI:57597"/>
        <dbReference type="ChEBI" id="CHEBI:57970"/>
        <dbReference type="ChEBI" id="CHEBI:58342"/>
        <dbReference type="EC" id="2.3.1.15"/>
    </reaction>
</comment>
<evidence type="ECO:0000256" key="15">
    <source>
        <dbReference type="HAMAP-Rule" id="MF_00393"/>
    </source>
</evidence>
<evidence type="ECO:0000256" key="7">
    <source>
        <dbReference type="ARBA" id="ARBA00022475"/>
    </source>
</evidence>
<evidence type="ECO:0000256" key="10">
    <source>
        <dbReference type="ARBA" id="ARBA00023136"/>
    </source>
</evidence>
<dbReference type="NCBIfam" id="TIGR03703">
    <property type="entry name" value="plsB"/>
    <property type="match status" value="1"/>
</dbReference>
<keyword evidence="11 15" id="KW-0594">Phospholipid biosynthesis</keyword>
<organism evidence="17 18">
    <name type="scientific">Pseudoalteromonas byunsanensis</name>
    <dbReference type="NCBI Taxonomy" id="327939"/>
    <lineage>
        <taxon>Bacteria</taxon>
        <taxon>Pseudomonadati</taxon>
        <taxon>Pseudomonadota</taxon>
        <taxon>Gammaproteobacteria</taxon>
        <taxon>Alteromonadales</taxon>
        <taxon>Pseudoalteromonadaceae</taxon>
        <taxon>Pseudoalteromonas</taxon>
    </lineage>
</organism>
<dbReference type="SUPFAM" id="SSF69593">
    <property type="entry name" value="Glycerol-3-phosphate (1)-acyltransferase"/>
    <property type="match status" value="1"/>
</dbReference>
<dbReference type="InterPro" id="IPR045520">
    <property type="entry name" value="GPAT/DHAPAT_C"/>
</dbReference>
<dbReference type="Pfam" id="PF01553">
    <property type="entry name" value="Acyltransferase"/>
    <property type="match status" value="1"/>
</dbReference>
<sequence length="808" mass="91183">MGIVSRTLNLFAHWANLLFVKTKLLPDNPIAQFDLNPNLPTFYVARLNSRADLAALDAVCKKLGLPRPTQPQVLGDTEIDRFLGLQNPTPLFAKVAAPSNVLSTGRAIFTALHGDPQIQAQIIPVTILWGRNPGKEKAGIGTLFSHSLTPSWLRKFFVLMFSGRDNLVRFSQPIDLKQLINDKSDVDELPQKLVRVARVHFHRQKLAATGPKLPSRDKLFSSLLAAPAIKKAIADEAKSKGLSYEEARLNAQELLDEIAANYSDAMVRVGDRILTWLWTKLYNGIEVKYADRVHQLADKGHEIIYVPCHRSHMDYLLLTYVIYHQGLVPPHIAAGVNLNFFPAGGIFRRSGAFFIRRSFAGNKLYSAVFKEYLSQLFIKGYSVKFYTEGGRSRTGRLLPPKTGMLAMTLQSMLRGIDRPISIVPVYIGYEHVMEINTYLKELAGNHKKNESIFAVFKAIKNLKNYGRGYLNFGEPINVNHYLNEHQSDWRDSIHPTDVQKPQWLNTQVAELADEIMTNINSAAALNAINLLATILLSNSQFALSKRKLLTQLSFYLTLQRSAKYNAQVTVPEDSAEQLLTHALQLNKLDVIADELGEIIAIKEKERTLFNYYRNNILHLFAVPSVIAQLLFNRFNVNISEFKELFTTLYPLFAKEWFLTPLRDGYIEEVLASFAKQGLIDFDGQTAQVNKESSAMAQLEMLGKVCHLTLERYAITVSLIQNNHGITRKNLEVESDVIANRLGTLHGIKSPEFFDKKVLIGFISSLKENHFIKISDEQCIHAEGKLEHLQHYLNELLPASISHSIQDTL</sequence>
<evidence type="ECO:0000256" key="13">
    <source>
        <dbReference type="ARBA" id="ARBA00023315"/>
    </source>
</evidence>
<evidence type="ECO:0000256" key="9">
    <source>
        <dbReference type="ARBA" id="ARBA00022679"/>
    </source>
</evidence>
<feature type="short sequence motif" description="HXXXXD motif" evidence="15">
    <location>
        <begin position="308"/>
        <end position="313"/>
    </location>
</feature>
<dbReference type="UniPathway" id="UPA00557">
    <property type="reaction ID" value="UER00612"/>
</dbReference>
<evidence type="ECO:0000259" key="16">
    <source>
        <dbReference type="SMART" id="SM00563"/>
    </source>
</evidence>
<evidence type="ECO:0000256" key="11">
    <source>
        <dbReference type="ARBA" id="ARBA00023209"/>
    </source>
</evidence>
<evidence type="ECO:0000256" key="6">
    <source>
        <dbReference type="ARBA" id="ARBA00013432"/>
    </source>
</evidence>
<dbReference type="AlphaFoldDB" id="A0A1S1N9I9"/>
<comment type="subcellular location">
    <subcellularLocation>
        <location evidence="1 15">Cell membrane</location>
        <topology evidence="1 15">Peripheral membrane protein</topology>
        <orientation evidence="1 15">Cytoplasmic side</orientation>
    </subcellularLocation>
</comment>
<evidence type="ECO:0000313" key="18">
    <source>
        <dbReference type="Proteomes" id="UP000180253"/>
    </source>
</evidence>
<dbReference type="PIRSF" id="PIRSF500064">
    <property type="entry name" value="GPAT"/>
    <property type="match status" value="1"/>
</dbReference>
<keyword evidence="10 15" id="KW-0472">Membrane</keyword>
<dbReference type="GO" id="GO:0004366">
    <property type="term" value="F:glycerol-3-phosphate O-acyltransferase activity"/>
    <property type="evidence" value="ECO:0007669"/>
    <property type="project" value="UniProtKB-UniRule"/>
</dbReference>
<keyword evidence="9 15" id="KW-0808">Transferase</keyword>
<evidence type="ECO:0000256" key="14">
    <source>
        <dbReference type="ARBA" id="ARBA00048427"/>
    </source>
</evidence>
<dbReference type="Pfam" id="PF19277">
    <property type="entry name" value="GPAT_C"/>
    <property type="match status" value="1"/>
</dbReference>
<dbReference type="InterPro" id="IPR028354">
    <property type="entry name" value="GPAT_PlsB"/>
</dbReference>
<dbReference type="InterPro" id="IPR041728">
    <property type="entry name" value="GPAT/DHAPAT_LPLAT"/>
</dbReference>
<keyword evidence="7 15" id="KW-1003">Cell membrane</keyword>
<dbReference type="OrthoDB" id="335193at2"/>
<dbReference type="CDD" id="cd07993">
    <property type="entry name" value="LPLAT_DHAPAT-like"/>
    <property type="match status" value="1"/>
</dbReference>
<dbReference type="GO" id="GO:0016024">
    <property type="term" value="P:CDP-diacylglycerol biosynthetic process"/>
    <property type="evidence" value="ECO:0007669"/>
    <property type="project" value="UniProtKB-UniRule"/>
</dbReference>
<evidence type="ECO:0000256" key="1">
    <source>
        <dbReference type="ARBA" id="ARBA00004413"/>
    </source>
</evidence>
<dbReference type="GO" id="GO:0006631">
    <property type="term" value="P:fatty acid metabolic process"/>
    <property type="evidence" value="ECO:0007669"/>
    <property type="project" value="TreeGrafter"/>
</dbReference>
<name>A0A1S1N9I9_9GAMM</name>
<evidence type="ECO:0000256" key="8">
    <source>
        <dbReference type="ARBA" id="ARBA00022516"/>
    </source>
</evidence>
<evidence type="ECO:0000256" key="5">
    <source>
        <dbReference type="ARBA" id="ARBA00013113"/>
    </source>
</evidence>
<dbReference type="PIRSF" id="PIRSF000437">
    <property type="entry name" value="GPAT_DHAPAT"/>
    <property type="match status" value="1"/>
</dbReference>
<keyword evidence="8 15" id="KW-0444">Lipid biosynthesis</keyword>
<dbReference type="GO" id="GO:0005886">
    <property type="term" value="C:plasma membrane"/>
    <property type="evidence" value="ECO:0007669"/>
    <property type="project" value="UniProtKB-SubCell"/>
</dbReference>